<evidence type="ECO:0000313" key="1">
    <source>
        <dbReference type="EMBL" id="KAJ4713103.1"/>
    </source>
</evidence>
<sequence length="400" mass="43901">MSQTHIRNSIAIIQRGTLHTASKRISPSSLNPSHAEFGALPPSSPPPPARNNLKSVSNSNRPRFVGNSRVESLKNIALHREAWLDFPVHDEEDYDDFDLTDAQQEHALAVERLAPTLAALRMGLCPEYMSENCFWKIYFGLLQPWLNKNDAELLSTPQIVEAGAMLAHDMQSRAKTKPEPVNSDIATSDANKSVGGVTSYLSETVELPEKGSHIVPSPVPSESMPLETSASDADLSVVTIDFETEKHPLQTNEMQVVGKSVVKEEAMDSTKHQHSLSSCSIAAKEKFEDDGDNWLKEESLEMVGMTGSTMQLGNDEDVSFSDLEDGDVKVPGSYKKTMSGSDSSTKDSRDWVQVSRNSADSVKDIHPDGVKATASQQVNARSPETKESNDWLDVDDTDEM</sequence>
<dbReference type="Proteomes" id="UP001164539">
    <property type="component" value="Chromosome 8"/>
</dbReference>
<accession>A0ACC1XP43</accession>
<gene>
    <name evidence="1" type="ORF">OWV82_015247</name>
</gene>
<keyword evidence="2" id="KW-1185">Reference proteome</keyword>
<comment type="caution">
    <text evidence="1">The sequence shown here is derived from an EMBL/GenBank/DDBJ whole genome shotgun (WGS) entry which is preliminary data.</text>
</comment>
<name>A0ACC1XP43_MELAZ</name>
<dbReference type="EMBL" id="CM051401">
    <property type="protein sequence ID" value="KAJ4713103.1"/>
    <property type="molecule type" value="Genomic_DNA"/>
</dbReference>
<protein>
    <submittedName>
        <fullName evidence="1">BSD domain-containing protein</fullName>
    </submittedName>
</protein>
<proteinExistence type="predicted"/>
<reference evidence="1 2" key="1">
    <citation type="journal article" date="2023" name="Science">
        <title>Complex scaffold remodeling in plant triterpene biosynthesis.</title>
        <authorList>
            <person name="De La Pena R."/>
            <person name="Hodgson H."/>
            <person name="Liu J.C."/>
            <person name="Stephenson M.J."/>
            <person name="Martin A.C."/>
            <person name="Owen C."/>
            <person name="Harkess A."/>
            <person name="Leebens-Mack J."/>
            <person name="Jimenez L.E."/>
            <person name="Osbourn A."/>
            <person name="Sattely E.S."/>
        </authorList>
    </citation>
    <scope>NUCLEOTIDE SEQUENCE [LARGE SCALE GENOMIC DNA]</scope>
    <source>
        <strain evidence="2">cv. JPN11</strain>
        <tissue evidence="1">Leaf</tissue>
    </source>
</reference>
<evidence type="ECO:0000313" key="2">
    <source>
        <dbReference type="Proteomes" id="UP001164539"/>
    </source>
</evidence>
<organism evidence="1 2">
    <name type="scientific">Melia azedarach</name>
    <name type="common">Chinaberry tree</name>
    <dbReference type="NCBI Taxonomy" id="155640"/>
    <lineage>
        <taxon>Eukaryota</taxon>
        <taxon>Viridiplantae</taxon>
        <taxon>Streptophyta</taxon>
        <taxon>Embryophyta</taxon>
        <taxon>Tracheophyta</taxon>
        <taxon>Spermatophyta</taxon>
        <taxon>Magnoliopsida</taxon>
        <taxon>eudicotyledons</taxon>
        <taxon>Gunneridae</taxon>
        <taxon>Pentapetalae</taxon>
        <taxon>rosids</taxon>
        <taxon>malvids</taxon>
        <taxon>Sapindales</taxon>
        <taxon>Meliaceae</taxon>
        <taxon>Melia</taxon>
    </lineage>
</organism>